<protein>
    <submittedName>
        <fullName evidence="2">Uncharacterized protein</fullName>
    </submittedName>
</protein>
<dbReference type="EMBL" id="OW240922">
    <property type="protein sequence ID" value="CAH2321918.1"/>
    <property type="molecule type" value="Genomic_DNA"/>
</dbReference>
<evidence type="ECO:0000256" key="1">
    <source>
        <dbReference type="SAM" id="MobiDB-lite"/>
    </source>
</evidence>
<evidence type="ECO:0000313" key="2">
    <source>
        <dbReference type="EMBL" id="CAH2321918.1"/>
    </source>
</evidence>
<gene>
    <name evidence="2" type="ORF">PECUL_23A019575</name>
</gene>
<feature type="region of interest" description="Disordered" evidence="1">
    <location>
        <begin position="1"/>
        <end position="32"/>
    </location>
</feature>
<reference evidence="2" key="1">
    <citation type="submission" date="2022-03" db="EMBL/GenBank/DDBJ databases">
        <authorList>
            <person name="Alioto T."/>
            <person name="Alioto T."/>
            <person name="Gomez Garrido J."/>
        </authorList>
    </citation>
    <scope>NUCLEOTIDE SEQUENCE</scope>
</reference>
<keyword evidence="3" id="KW-1185">Reference proteome</keyword>
<dbReference type="AlphaFoldDB" id="A0AAD1TEM5"/>
<name>A0AAD1TEM5_PELCU</name>
<evidence type="ECO:0000313" key="3">
    <source>
        <dbReference type="Proteomes" id="UP001295444"/>
    </source>
</evidence>
<sequence length="123" mass="14183">MKEWGEMMGVEENELKRSGVETGIAGDRRGTTDTVLSEMMHSRLLPGLAEHSPTSHPGPNSIHESYKGYNQLDQLLERKRERRRLAYQEDFEASRGREFGIGYLLLHRKSANRELTACFQQYL</sequence>
<proteinExistence type="predicted"/>
<accession>A0AAD1TEM5</accession>
<dbReference type="Proteomes" id="UP001295444">
    <property type="component" value="Chromosome 11"/>
</dbReference>
<organism evidence="2 3">
    <name type="scientific">Pelobates cultripes</name>
    <name type="common">Western spadefoot toad</name>
    <dbReference type="NCBI Taxonomy" id="61616"/>
    <lineage>
        <taxon>Eukaryota</taxon>
        <taxon>Metazoa</taxon>
        <taxon>Chordata</taxon>
        <taxon>Craniata</taxon>
        <taxon>Vertebrata</taxon>
        <taxon>Euteleostomi</taxon>
        <taxon>Amphibia</taxon>
        <taxon>Batrachia</taxon>
        <taxon>Anura</taxon>
        <taxon>Pelobatoidea</taxon>
        <taxon>Pelobatidae</taxon>
        <taxon>Pelobates</taxon>
    </lineage>
</organism>
<feature type="region of interest" description="Disordered" evidence="1">
    <location>
        <begin position="46"/>
        <end position="68"/>
    </location>
</feature>